<dbReference type="GO" id="GO:0006527">
    <property type="term" value="P:L-arginine catabolic process"/>
    <property type="evidence" value="ECO:0007669"/>
    <property type="project" value="InterPro"/>
</dbReference>
<dbReference type="AlphaFoldDB" id="D6YVN7"/>
<keyword evidence="1" id="KW-0056">Arginine metabolism</keyword>
<dbReference type="Gene3D" id="2.40.40.20">
    <property type="match status" value="1"/>
</dbReference>
<dbReference type="NCBIfam" id="TIGR03243">
    <property type="entry name" value="arg_catab_AOST"/>
    <property type="match status" value="1"/>
</dbReference>
<dbReference type="STRING" id="716544.wcw_0832"/>
<evidence type="ECO:0000313" key="4">
    <source>
        <dbReference type="EMBL" id="ADI38198.1"/>
    </source>
</evidence>
<keyword evidence="2 4" id="KW-0808">Transferase</keyword>
<dbReference type="PANTHER" id="PTHR30420">
    <property type="entry name" value="N-SUCCINYLARGININE DIHYDROLASE"/>
    <property type="match status" value="1"/>
</dbReference>
<dbReference type="Pfam" id="PF04958">
    <property type="entry name" value="AstA"/>
    <property type="match status" value="1"/>
</dbReference>
<accession>D6YVN7</accession>
<name>D6YVN7_WADCW</name>
<dbReference type="HOGENOM" id="CLU_057655_0_0_0"/>
<protein>
    <submittedName>
        <fullName evidence="4">Arginine N-succinyltransferase beta subunit</fullName>
        <ecNumber evidence="4">2.3.1.109</ecNumber>
    </submittedName>
</protein>
<evidence type="ECO:0000256" key="3">
    <source>
        <dbReference type="ARBA" id="ARBA00023315"/>
    </source>
</evidence>
<dbReference type="eggNOG" id="COG3138">
    <property type="taxonomic scope" value="Bacteria"/>
</dbReference>
<dbReference type="KEGG" id="wch:wcw_0832"/>
<evidence type="ECO:0000256" key="1">
    <source>
        <dbReference type="ARBA" id="ARBA00022503"/>
    </source>
</evidence>
<reference evidence="4 5" key="1">
    <citation type="journal article" date="2010" name="PLoS ONE">
        <title>The Waddlia genome: a window into chlamydial biology.</title>
        <authorList>
            <person name="Bertelli C."/>
            <person name="Collyn F."/>
            <person name="Croxatto A."/>
            <person name="Ruckert C."/>
            <person name="Polkinghorne A."/>
            <person name="Kebbi-Beghdadi C."/>
            <person name="Goesmann A."/>
            <person name="Vaughan L."/>
            <person name="Greub G."/>
        </authorList>
    </citation>
    <scope>NUCLEOTIDE SEQUENCE [LARGE SCALE GENOMIC DNA]</scope>
    <source>
        <strain evidence="5">ATCC VR-1470 / WSU 86-1044</strain>
    </source>
</reference>
<dbReference type="GO" id="GO:0008791">
    <property type="term" value="F:arginine N-succinyltransferase activity"/>
    <property type="evidence" value="ECO:0007669"/>
    <property type="project" value="UniProtKB-EC"/>
</dbReference>
<dbReference type="OrthoDB" id="21121at2"/>
<dbReference type="EC" id="2.3.1.109" evidence="4"/>
<gene>
    <name evidence="4" type="primary">astA</name>
    <name evidence="4" type="ordered locus">wcw_0832</name>
</gene>
<dbReference type="InterPro" id="IPR007041">
    <property type="entry name" value="Arg_succinylTrfase_AstA/AruG"/>
</dbReference>
<organism evidence="4 5">
    <name type="scientific">Waddlia chondrophila (strain ATCC VR-1470 / WSU 86-1044)</name>
    <dbReference type="NCBI Taxonomy" id="716544"/>
    <lineage>
        <taxon>Bacteria</taxon>
        <taxon>Pseudomonadati</taxon>
        <taxon>Chlamydiota</taxon>
        <taxon>Chlamydiia</taxon>
        <taxon>Parachlamydiales</taxon>
        <taxon>Waddliaceae</taxon>
        <taxon>Waddlia</taxon>
    </lineage>
</organism>
<sequence>MHNSRRDAAMFVIRPAKLEDIEALKEFAENAALGIISLPKNPELLKKKIAFSLSCFDKQVQNPGNEIYCFVLENLETGEVGGCCAIYAKTGIKEPVYIYRLETSYPSSKTLPVPCQITVLKPMKLSEGPAELSMLFLKKEWRKEKLGELLSLSRFLFIANHKHRIETTICARLRGVVDSKKNTSPFWDGIGRHFVAIDFSKVCELQQEDYPYIEEFLPRFPIYTHLLSKQVQAMIGRIHETTRPALHMLKKEGMSLSSDIDLFDGGPILQGDISTIRTVVKSRRTTVAKVDTVPINSPLFLISNCLLDFRCCFARALFKEREGITLAYEDAKALQVSPGDDVRFIPNKLQE</sequence>
<dbReference type="Proteomes" id="UP000001505">
    <property type="component" value="Chromosome"/>
</dbReference>
<dbReference type="InterPro" id="IPR016181">
    <property type="entry name" value="Acyl_CoA_acyltransferase"/>
</dbReference>
<proteinExistence type="predicted"/>
<evidence type="ECO:0000256" key="2">
    <source>
        <dbReference type="ARBA" id="ARBA00022679"/>
    </source>
</evidence>
<keyword evidence="3 4" id="KW-0012">Acyltransferase</keyword>
<keyword evidence="5" id="KW-1185">Reference proteome</keyword>
<dbReference type="EMBL" id="CP001928">
    <property type="protein sequence ID" value="ADI38198.1"/>
    <property type="molecule type" value="Genomic_DNA"/>
</dbReference>
<dbReference type="SUPFAM" id="SSF55729">
    <property type="entry name" value="Acyl-CoA N-acyltransferases (Nat)"/>
    <property type="match status" value="1"/>
</dbReference>
<evidence type="ECO:0000313" key="5">
    <source>
        <dbReference type="Proteomes" id="UP000001505"/>
    </source>
</evidence>
<dbReference type="PANTHER" id="PTHR30420:SF1">
    <property type="entry name" value="ARGININE N-SUCCINYLTRANSFERASE"/>
    <property type="match status" value="1"/>
</dbReference>